<dbReference type="GO" id="GO:0045727">
    <property type="term" value="P:positive regulation of translation"/>
    <property type="evidence" value="ECO:0007669"/>
    <property type="project" value="InterPro"/>
</dbReference>
<feature type="non-terminal residue" evidence="4">
    <location>
        <position position="1"/>
    </location>
</feature>
<dbReference type="Gene3D" id="1.25.40.180">
    <property type="match status" value="1"/>
</dbReference>
<dbReference type="SUPFAM" id="SSF54791">
    <property type="entry name" value="Eukaryotic type KH-domain (KH-domain type I)"/>
    <property type="match status" value="1"/>
</dbReference>
<feature type="region of interest" description="Disordered" evidence="2">
    <location>
        <begin position="252"/>
        <end position="292"/>
    </location>
</feature>
<dbReference type="EMBL" id="GBBI01005053">
    <property type="protein sequence ID" value="JAC13659.1"/>
    <property type="molecule type" value="mRNA"/>
</dbReference>
<dbReference type="CDD" id="cd22454">
    <property type="entry name" value="KH-I_Mextli_like"/>
    <property type="match status" value="1"/>
</dbReference>
<dbReference type="GO" id="GO:0008190">
    <property type="term" value="F:eukaryotic initiation factor 4E binding"/>
    <property type="evidence" value="ECO:0007669"/>
    <property type="project" value="InterPro"/>
</dbReference>
<dbReference type="PANTHER" id="PTHR20849">
    <property type="entry name" value="EUKARYOTIC TRANSLATION INITIATION FACTOR 4E-BINDING PROTEIN MEXTLI"/>
    <property type="match status" value="1"/>
</dbReference>
<evidence type="ECO:0000256" key="1">
    <source>
        <dbReference type="PROSITE-ProRule" id="PRU00117"/>
    </source>
</evidence>
<protein>
    <recommendedName>
        <fullName evidence="3">K Homology domain-containing protein</fullName>
    </recommendedName>
</protein>
<dbReference type="SMART" id="SM00322">
    <property type="entry name" value="KH"/>
    <property type="match status" value="1"/>
</dbReference>
<dbReference type="FunFam" id="3.30.1370.10:FF:000072">
    <property type="entry name" value="Uncharacterized protein, isoform A"/>
    <property type="match status" value="1"/>
</dbReference>
<dbReference type="InterPro" id="IPR040160">
    <property type="entry name" value="Mxt"/>
</dbReference>
<dbReference type="PROSITE" id="PS50084">
    <property type="entry name" value="KH_TYPE_1"/>
    <property type="match status" value="1"/>
</dbReference>
<dbReference type="InterPro" id="IPR004088">
    <property type="entry name" value="KH_dom_type_1"/>
</dbReference>
<dbReference type="Gene3D" id="3.30.1370.10">
    <property type="entry name" value="K Homology domain, type 1"/>
    <property type="match status" value="1"/>
</dbReference>
<feature type="compositionally biased region" description="Low complexity" evidence="2">
    <location>
        <begin position="261"/>
        <end position="273"/>
    </location>
</feature>
<name>A0A023EYK0_TRIIF</name>
<organism evidence="4">
    <name type="scientific">Triatoma infestans</name>
    <name type="common">Assassin bug</name>
    <dbReference type="NCBI Taxonomy" id="30076"/>
    <lineage>
        <taxon>Eukaryota</taxon>
        <taxon>Metazoa</taxon>
        <taxon>Ecdysozoa</taxon>
        <taxon>Arthropoda</taxon>
        <taxon>Hexapoda</taxon>
        <taxon>Insecta</taxon>
        <taxon>Pterygota</taxon>
        <taxon>Neoptera</taxon>
        <taxon>Paraneoptera</taxon>
        <taxon>Hemiptera</taxon>
        <taxon>Heteroptera</taxon>
        <taxon>Panheteroptera</taxon>
        <taxon>Cimicomorpha</taxon>
        <taxon>Reduviidae</taxon>
        <taxon>Triatominae</taxon>
        <taxon>Triatoma</taxon>
    </lineage>
</organism>
<dbReference type="InterPro" id="IPR004087">
    <property type="entry name" value="KH_dom"/>
</dbReference>
<accession>A0A023EYK0</accession>
<feature type="domain" description="K Homology" evidence="3">
    <location>
        <begin position="175"/>
        <end position="246"/>
    </location>
</feature>
<keyword evidence="1" id="KW-0694">RNA-binding</keyword>
<dbReference type="GO" id="GO:0003743">
    <property type="term" value="F:translation initiation factor activity"/>
    <property type="evidence" value="ECO:0007669"/>
    <property type="project" value="TreeGrafter"/>
</dbReference>
<proteinExistence type="evidence at transcript level"/>
<reference evidence="4" key="1">
    <citation type="journal article" date="2014" name="PLoS Negl. Trop. Dis.">
        <title>An updated insight into the Sialotranscriptome of Triatoma infestans: developmental stage and geographic variations.</title>
        <authorList>
            <person name="Schwarz A."/>
            <person name="Medrano-Mercado N."/>
            <person name="Schaub G.A."/>
            <person name="Struchiner C.J."/>
            <person name="Bargues M.D."/>
            <person name="Levy M.Z."/>
            <person name="Ribeiro J.M."/>
        </authorList>
    </citation>
    <scope>NUCLEOTIDE SEQUENCE</scope>
    <source>
        <strain evidence="4">Chile</strain>
        <tissue evidence="4">Salivary glands</tissue>
    </source>
</reference>
<dbReference type="Pfam" id="PF00013">
    <property type="entry name" value="KH_1"/>
    <property type="match status" value="1"/>
</dbReference>
<dbReference type="AlphaFoldDB" id="A0A023EYK0"/>
<dbReference type="GO" id="GO:0003723">
    <property type="term" value="F:RNA binding"/>
    <property type="evidence" value="ECO:0007669"/>
    <property type="project" value="UniProtKB-UniRule"/>
</dbReference>
<dbReference type="GO" id="GO:0005737">
    <property type="term" value="C:cytoplasm"/>
    <property type="evidence" value="ECO:0007669"/>
    <property type="project" value="TreeGrafter"/>
</dbReference>
<sequence>RAVKKIEKPKPLKIIPTSRHSSSDVPGQVSVSSVEDILLLIDAVASAIARKVLSEEIPYYTSTLITKLKIFGQRLEESYKDKLDKAFSYFRNGSKDDSIDFGIRINLLHLIELRAMQWTVCAPVNAYYLTRCSIPEVSDSIDASPASNTNVLLGPGEIIKSSGRYSSPTKVPGKNYYRDEVVIRNSDSGKVMGIKGRRVHMIEELSETVISFQRVSPGAKERNVQITGPDEEKIVVAKQLIEDTIKRNASPIREVEKDIGSNSSLNSSASDDSTPIGANNPGKIMNPNSSRDDHAFEYKHSVVVAGKTIKLSSNNHDWLKWAKLNLESAAAKQKESDVTYATKETQAPELLSNKVGSSFVAEQSAAQAVILPNDSEPGNEIKNESTKTDVNEKKCVLQKRSSVKITQYTRDFLLDLSCCNSAIKPPPKWDKICLAYPNIVKQGTSYFDAVLYSKKWLESEGKPVPIIDANLDYYDSE</sequence>
<dbReference type="InterPro" id="IPR036612">
    <property type="entry name" value="KH_dom_type_1_sf"/>
</dbReference>
<evidence type="ECO:0000313" key="4">
    <source>
        <dbReference type="EMBL" id="JAC13659.1"/>
    </source>
</evidence>
<evidence type="ECO:0000256" key="2">
    <source>
        <dbReference type="SAM" id="MobiDB-lite"/>
    </source>
</evidence>
<dbReference type="GO" id="GO:0034518">
    <property type="term" value="C:RNA cap binding complex"/>
    <property type="evidence" value="ECO:0007669"/>
    <property type="project" value="TreeGrafter"/>
</dbReference>
<dbReference type="GO" id="GO:1901190">
    <property type="term" value="P:regulation of formation of translation initiation ternary complex"/>
    <property type="evidence" value="ECO:0007669"/>
    <property type="project" value="TreeGrafter"/>
</dbReference>
<dbReference type="PANTHER" id="PTHR20849:SF2">
    <property type="entry name" value="EUKARYOTIC TRANSLATION INITIATION FACTOR 4E-BINDING PROTEIN MEXTLI"/>
    <property type="match status" value="1"/>
</dbReference>
<evidence type="ECO:0000259" key="3">
    <source>
        <dbReference type="SMART" id="SM00322"/>
    </source>
</evidence>